<dbReference type="GO" id="GO:0008233">
    <property type="term" value="F:peptidase activity"/>
    <property type="evidence" value="ECO:0007669"/>
    <property type="project" value="UniProtKB-KW"/>
</dbReference>
<keyword evidence="1" id="KW-0808">Transferase</keyword>
<dbReference type="SUPFAM" id="SSF53187">
    <property type="entry name" value="Zn-dependent exopeptidases"/>
    <property type="match status" value="1"/>
</dbReference>
<dbReference type="Pfam" id="PF04389">
    <property type="entry name" value="Peptidase_M28"/>
    <property type="match status" value="1"/>
</dbReference>
<keyword evidence="4" id="KW-0812">Transmembrane</keyword>
<dbReference type="EC" id="3.4.-.-" evidence="3"/>
<evidence type="ECO:0000256" key="3">
    <source>
        <dbReference type="RuleBase" id="RU361240"/>
    </source>
</evidence>
<keyword evidence="2" id="KW-0012">Acyltransferase</keyword>
<feature type="transmembrane region" description="Helical" evidence="4">
    <location>
        <begin position="6"/>
        <end position="27"/>
    </location>
</feature>
<evidence type="ECO:0000313" key="7">
    <source>
        <dbReference type="Proteomes" id="UP000054350"/>
    </source>
</evidence>
<keyword evidence="4" id="KW-0472">Membrane</keyword>
<name>A0A0L0SEA6_ALLM3</name>
<organism evidence="6 7">
    <name type="scientific">Allomyces macrogynus (strain ATCC 38327)</name>
    <name type="common">Allomyces javanicus var. macrogynus</name>
    <dbReference type="NCBI Taxonomy" id="578462"/>
    <lineage>
        <taxon>Eukaryota</taxon>
        <taxon>Fungi</taxon>
        <taxon>Fungi incertae sedis</taxon>
        <taxon>Blastocladiomycota</taxon>
        <taxon>Blastocladiomycetes</taxon>
        <taxon>Blastocladiales</taxon>
        <taxon>Blastocladiaceae</taxon>
        <taxon>Allomyces</taxon>
    </lineage>
</organism>
<keyword evidence="3" id="KW-0862">Zinc</keyword>
<dbReference type="PANTHER" id="PTHR12283:SF6">
    <property type="entry name" value="GLUTAMINYL-PEPTIDE CYCLOTRANSFERASE-RELATED"/>
    <property type="match status" value="1"/>
</dbReference>
<keyword evidence="4" id="KW-1133">Transmembrane helix</keyword>
<dbReference type="PANTHER" id="PTHR12283">
    <property type="entry name" value="GLUTAMINYL-PEPTIDE CYCLOTRANSFERASE"/>
    <property type="match status" value="1"/>
</dbReference>
<dbReference type="AlphaFoldDB" id="A0A0L0SEA6"/>
<proteinExistence type="inferred from homology"/>
<gene>
    <name evidence="6" type="ORF">AMAG_06120</name>
</gene>
<dbReference type="InterPro" id="IPR037457">
    <property type="entry name" value="M28_QC"/>
</dbReference>
<keyword evidence="3" id="KW-0645">Protease</keyword>
<keyword evidence="3" id="KW-0479">Metal-binding</keyword>
<dbReference type="GO" id="GO:0008270">
    <property type="term" value="F:zinc ion binding"/>
    <property type="evidence" value="ECO:0007669"/>
    <property type="project" value="TreeGrafter"/>
</dbReference>
<evidence type="ECO:0000256" key="4">
    <source>
        <dbReference type="SAM" id="Phobius"/>
    </source>
</evidence>
<dbReference type="CDD" id="cd03880">
    <property type="entry name" value="M28_QC_like"/>
    <property type="match status" value="1"/>
</dbReference>
<feature type="domain" description="Peptidase M28" evidence="5">
    <location>
        <begin position="145"/>
        <end position="366"/>
    </location>
</feature>
<evidence type="ECO:0000256" key="1">
    <source>
        <dbReference type="ARBA" id="ARBA00022679"/>
    </source>
</evidence>
<keyword evidence="7" id="KW-1185">Reference proteome</keyword>
<dbReference type="OMA" id="TPFPSFW"/>
<accession>A0A0L0SEA6</accession>
<dbReference type="eggNOG" id="KOG3946">
    <property type="taxonomic scope" value="Eukaryota"/>
</dbReference>
<dbReference type="EMBL" id="GG745336">
    <property type="protein sequence ID" value="KNE60764.1"/>
    <property type="molecule type" value="Genomic_DNA"/>
</dbReference>
<dbReference type="InterPro" id="IPR007484">
    <property type="entry name" value="Peptidase_M28"/>
</dbReference>
<comment type="similarity">
    <text evidence="3">Belongs to the peptidase M28 family.</text>
</comment>
<dbReference type="STRING" id="578462.A0A0L0SEA6"/>
<evidence type="ECO:0000256" key="2">
    <source>
        <dbReference type="ARBA" id="ARBA00023315"/>
    </source>
</evidence>
<dbReference type="OrthoDB" id="3907302at2759"/>
<evidence type="ECO:0000259" key="5">
    <source>
        <dbReference type="Pfam" id="PF04389"/>
    </source>
</evidence>
<evidence type="ECO:0000313" key="6">
    <source>
        <dbReference type="EMBL" id="KNE60764.1"/>
    </source>
</evidence>
<reference evidence="6 7" key="1">
    <citation type="submission" date="2009-11" db="EMBL/GenBank/DDBJ databases">
        <title>Annotation of Allomyces macrogynus ATCC 38327.</title>
        <authorList>
            <consortium name="The Broad Institute Genome Sequencing Platform"/>
            <person name="Russ C."/>
            <person name="Cuomo C."/>
            <person name="Burger G."/>
            <person name="Gray M.W."/>
            <person name="Holland P.W.H."/>
            <person name="King N."/>
            <person name="Lang F.B.F."/>
            <person name="Roger A.J."/>
            <person name="Ruiz-Trillo I."/>
            <person name="Young S.K."/>
            <person name="Zeng Q."/>
            <person name="Gargeya S."/>
            <person name="Fitzgerald M."/>
            <person name="Haas B."/>
            <person name="Abouelleil A."/>
            <person name="Alvarado L."/>
            <person name="Arachchi H.M."/>
            <person name="Berlin A."/>
            <person name="Chapman S.B."/>
            <person name="Gearin G."/>
            <person name="Goldberg J."/>
            <person name="Griggs A."/>
            <person name="Gujja S."/>
            <person name="Hansen M."/>
            <person name="Heiman D."/>
            <person name="Howarth C."/>
            <person name="Larimer J."/>
            <person name="Lui A."/>
            <person name="MacDonald P.J.P."/>
            <person name="McCowen C."/>
            <person name="Montmayeur A."/>
            <person name="Murphy C."/>
            <person name="Neiman D."/>
            <person name="Pearson M."/>
            <person name="Priest M."/>
            <person name="Roberts A."/>
            <person name="Saif S."/>
            <person name="Shea T."/>
            <person name="Sisk P."/>
            <person name="Stolte C."/>
            <person name="Sykes S."/>
            <person name="Wortman J."/>
            <person name="Nusbaum C."/>
            <person name="Birren B."/>
        </authorList>
    </citation>
    <scope>NUCLEOTIDE SEQUENCE [LARGE SCALE GENOMIC DNA]</scope>
    <source>
        <strain evidence="6 7">ATCC 38327</strain>
    </source>
</reference>
<reference evidence="7" key="2">
    <citation type="submission" date="2009-11" db="EMBL/GenBank/DDBJ databases">
        <title>The Genome Sequence of Allomyces macrogynus strain ATCC 38327.</title>
        <authorList>
            <consortium name="The Broad Institute Genome Sequencing Platform"/>
            <person name="Russ C."/>
            <person name="Cuomo C."/>
            <person name="Shea T."/>
            <person name="Young S.K."/>
            <person name="Zeng Q."/>
            <person name="Koehrsen M."/>
            <person name="Haas B."/>
            <person name="Borodovsky M."/>
            <person name="Guigo R."/>
            <person name="Alvarado L."/>
            <person name="Berlin A."/>
            <person name="Borenstein D."/>
            <person name="Chen Z."/>
            <person name="Engels R."/>
            <person name="Freedman E."/>
            <person name="Gellesch M."/>
            <person name="Goldberg J."/>
            <person name="Griggs A."/>
            <person name="Gujja S."/>
            <person name="Heiman D."/>
            <person name="Hepburn T."/>
            <person name="Howarth C."/>
            <person name="Jen D."/>
            <person name="Larson L."/>
            <person name="Lewis B."/>
            <person name="Mehta T."/>
            <person name="Park D."/>
            <person name="Pearson M."/>
            <person name="Roberts A."/>
            <person name="Saif S."/>
            <person name="Shenoy N."/>
            <person name="Sisk P."/>
            <person name="Stolte C."/>
            <person name="Sykes S."/>
            <person name="Walk T."/>
            <person name="White J."/>
            <person name="Yandava C."/>
            <person name="Burger G."/>
            <person name="Gray M.W."/>
            <person name="Holland P.W.H."/>
            <person name="King N."/>
            <person name="Lang F.B.F."/>
            <person name="Roger A.J."/>
            <person name="Ruiz-Trillo I."/>
            <person name="Lander E."/>
            <person name="Nusbaum C."/>
        </authorList>
    </citation>
    <scope>NUCLEOTIDE SEQUENCE [LARGE SCALE GENOMIC DNA]</scope>
    <source>
        <strain evidence="7">ATCC 38327</strain>
    </source>
</reference>
<dbReference type="VEuPathDB" id="FungiDB:AMAG_06120"/>
<sequence>MTATWTWARVVAGIAVAAIVIALAVVLPVTLGAARTSDSAGGGDARTVPLPPGGNEPVYATLLRMQGVDPGTATLTATADDHESAIKTRLWEQHLPPLLVPRIPGTDTHAAARAHLIAQLERAGFHVELDEFNATTPLGTKPMANIIATWDATAPNRLILAAHYDSKYMPGQTFIGATDSAAPCAMLLDLAYTVAPGLNATKGGETTLQLVFFDGEEAFVDWTATDSIYGARHLAAKWTEMRAPGSADRSMLDSITTLVLLDLLGARTGPVRNLQRATASQFQTLVTVERDLHARRFLTSKATHKYFDATELRVHVEDDHLPFWQAGVKVVHAIAVPFPDVWHTVADNGDALDPVVVVDLARVFGAFVVEELKLKAPART</sequence>
<dbReference type="Proteomes" id="UP000054350">
    <property type="component" value="Unassembled WGS sequence"/>
</dbReference>
<dbReference type="Gene3D" id="3.40.630.10">
    <property type="entry name" value="Zn peptidases"/>
    <property type="match status" value="1"/>
</dbReference>
<protein>
    <recommendedName>
        <fullName evidence="3">Peptide hydrolase</fullName>
        <ecNumber evidence="3">3.4.-.-</ecNumber>
    </recommendedName>
</protein>
<dbReference type="GO" id="GO:0006508">
    <property type="term" value="P:proteolysis"/>
    <property type="evidence" value="ECO:0007669"/>
    <property type="project" value="UniProtKB-KW"/>
</dbReference>
<dbReference type="GO" id="GO:0016603">
    <property type="term" value="F:glutaminyl-peptide cyclotransferase activity"/>
    <property type="evidence" value="ECO:0007669"/>
    <property type="project" value="InterPro"/>
</dbReference>
<keyword evidence="3" id="KW-0378">Hydrolase</keyword>
<dbReference type="InterPro" id="IPR040234">
    <property type="entry name" value="QC/QCL"/>
</dbReference>